<dbReference type="Gene3D" id="3.40.50.1470">
    <property type="entry name" value="Peptidyl-tRNA hydrolase"/>
    <property type="match status" value="1"/>
</dbReference>
<feature type="site" description="Stabilizes the basic form of H active site to accept a proton" evidence="7">
    <location>
        <position position="99"/>
    </location>
</feature>
<dbReference type="CDD" id="cd00462">
    <property type="entry name" value="PTH"/>
    <property type="match status" value="1"/>
</dbReference>
<dbReference type="EC" id="3.1.1.29" evidence="1 7"/>
<dbReference type="GO" id="GO:0005737">
    <property type="term" value="C:cytoplasm"/>
    <property type="evidence" value="ECO:0007669"/>
    <property type="project" value="UniProtKB-SubCell"/>
</dbReference>
<evidence type="ECO:0000256" key="5">
    <source>
        <dbReference type="ARBA" id="ARBA00038063"/>
    </source>
</evidence>
<dbReference type="InterPro" id="IPR036416">
    <property type="entry name" value="Pept_tRNA_hydro_sf"/>
</dbReference>
<dbReference type="GO" id="GO:0004045">
    <property type="term" value="F:peptidyl-tRNA hydrolase activity"/>
    <property type="evidence" value="ECO:0007669"/>
    <property type="project" value="UniProtKB-UniRule"/>
</dbReference>
<reference evidence="10 11" key="1">
    <citation type="submission" date="2017-01" db="EMBL/GenBank/DDBJ databases">
        <title>First insights into the biology of 'candidatus Vampirococcus archaeovorus'.</title>
        <authorList>
            <person name="Kizina J."/>
            <person name="Jordan S."/>
            <person name="Stueber K."/>
            <person name="Reinhardt R."/>
            <person name="Harder J."/>
        </authorList>
    </citation>
    <scope>NUCLEOTIDE SEQUENCE [LARGE SCALE GENOMIC DNA]</scope>
    <source>
        <strain evidence="10 11">LiM</strain>
    </source>
</reference>
<evidence type="ECO:0000313" key="11">
    <source>
        <dbReference type="Proteomes" id="UP000287243"/>
    </source>
</evidence>
<comment type="function">
    <text evidence="7">Catalyzes the release of premature peptidyl moieties from peptidyl-tRNA molecules trapped in stalled 50S ribosomal subunits, and thus maintains levels of free tRNAs and 50S ribosomes.</text>
</comment>
<organism evidence="10 11">
    <name type="scientific">Velamenicoccus archaeovorus</name>
    <dbReference type="NCBI Taxonomy" id="1930593"/>
    <lineage>
        <taxon>Bacteria</taxon>
        <taxon>Pseudomonadati</taxon>
        <taxon>Candidatus Omnitrophota</taxon>
        <taxon>Candidatus Velamenicoccus</taxon>
    </lineage>
</organism>
<feature type="binding site" evidence="7">
    <location>
        <position position="72"/>
    </location>
    <ligand>
        <name>tRNA</name>
        <dbReference type="ChEBI" id="CHEBI:17843"/>
    </ligand>
</feature>
<comment type="catalytic activity">
    <reaction evidence="7 8">
        <text>an N-acyl-L-alpha-aminoacyl-tRNA + H2O = an N-acyl-L-amino acid + a tRNA + H(+)</text>
        <dbReference type="Rhea" id="RHEA:54448"/>
        <dbReference type="Rhea" id="RHEA-COMP:10123"/>
        <dbReference type="Rhea" id="RHEA-COMP:13883"/>
        <dbReference type="ChEBI" id="CHEBI:15377"/>
        <dbReference type="ChEBI" id="CHEBI:15378"/>
        <dbReference type="ChEBI" id="CHEBI:59874"/>
        <dbReference type="ChEBI" id="CHEBI:78442"/>
        <dbReference type="ChEBI" id="CHEBI:138191"/>
        <dbReference type="EC" id="3.1.1.29"/>
    </reaction>
</comment>
<dbReference type="InterPro" id="IPR018171">
    <property type="entry name" value="Pept_tRNA_hydro_CS"/>
</dbReference>
<dbReference type="RefSeq" id="WP_128698982.1">
    <property type="nucleotide sequence ID" value="NZ_CP019384.1"/>
</dbReference>
<dbReference type="AlphaFoldDB" id="A0A410P2H2"/>
<dbReference type="PANTHER" id="PTHR17224">
    <property type="entry name" value="PEPTIDYL-TRNA HYDROLASE"/>
    <property type="match status" value="1"/>
</dbReference>
<dbReference type="PROSITE" id="PS01195">
    <property type="entry name" value="PEPT_TRNA_HYDROL_1"/>
    <property type="match status" value="1"/>
</dbReference>
<dbReference type="HAMAP" id="MF_00083">
    <property type="entry name" value="Pept_tRNA_hydro_bact"/>
    <property type="match status" value="1"/>
</dbReference>
<comment type="subunit">
    <text evidence="7">Monomer.</text>
</comment>
<keyword evidence="3 7" id="KW-0378">Hydrolase</keyword>
<evidence type="ECO:0000256" key="4">
    <source>
        <dbReference type="ARBA" id="ARBA00022884"/>
    </source>
</evidence>
<dbReference type="SUPFAM" id="SSF53178">
    <property type="entry name" value="Peptidyl-tRNA hydrolase-like"/>
    <property type="match status" value="1"/>
</dbReference>
<evidence type="ECO:0000256" key="2">
    <source>
        <dbReference type="ARBA" id="ARBA00022555"/>
    </source>
</evidence>
<dbReference type="KEGG" id="vai:BU251_00635"/>
<keyword evidence="4 7" id="KW-0694">RNA-binding</keyword>
<evidence type="ECO:0000256" key="1">
    <source>
        <dbReference type="ARBA" id="ARBA00013260"/>
    </source>
</evidence>
<name>A0A410P2H2_VELA1</name>
<accession>A0A410P2H2</accession>
<comment type="similarity">
    <text evidence="5 7 9">Belongs to the PTH family.</text>
</comment>
<evidence type="ECO:0000256" key="3">
    <source>
        <dbReference type="ARBA" id="ARBA00022801"/>
    </source>
</evidence>
<evidence type="ECO:0000256" key="7">
    <source>
        <dbReference type="HAMAP-Rule" id="MF_00083"/>
    </source>
</evidence>
<feature type="site" description="Discriminates between blocked and unblocked aminoacyl-tRNA" evidence="7">
    <location>
        <position position="16"/>
    </location>
</feature>
<comment type="function">
    <text evidence="7">Hydrolyzes ribosome-free peptidyl-tRNAs (with 1 or more amino acids incorporated), which drop off the ribosome during protein synthesis, or as a result of ribosome stalling.</text>
</comment>
<dbReference type="Pfam" id="PF01195">
    <property type="entry name" value="Pept_tRNA_hydro"/>
    <property type="match status" value="1"/>
</dbReference>
<evidence type="ECO:0000256" key="6">
    <source>
        <dbReference type="ARBA" id="ARBA00050038"/>
    </source>
</evidence>
<feature type="binding site" evidence="7">
    <location>
        <position position="74"/>
    </location>
    <ligand>
        <name>tRNA</name>
        <dbReference type="ChEBI" id="CHEBI:17843"/>
    </ligand>
</feature>
<dbReference type="NCBIfam" id="TIGR00447">
    <property type="entry name" value="pth"/>
    <property type="match status" value="1"/>
</dbReference>
<feature type="active site" description="Proton acceptor" evidence="7">
    <location>
        <position position="26"/>
    </location>
</feature>
<sequence length="197" mass="21826">MRAQGTDAKMIVGLGNPGSQYRLTRHNAGARAVEALARKHGWRLKNSRFTRSLWAAGDLFEAKIYLVLPQTYMNLSGEAVAAGLRKKRLKTRDLLVVCDDVALPLGEMRFKVRGSAGGHNGLKSVIEHIKTDEFNRLRLGVGREAQEGDLADYVLAKFTVREGPAVEEMTAAAVRAMEMWLEAGIDRSMNLFNAKKK</sequence>
<keyword evidence="2 7" id="KW-0820">tRNA-binding</keyword>
<dbReference type="GO" id="GO:0072344">
    <property type="term" value="P:rescue of stalled ribosome"/>
    <property type="evidence" value="ECO:0007669"/>
    <property type="project" value="UniProtKB-UniRule"/>
</dbReference>
<keyword evidence="7" id="KW-0963">Cytoplasm</keyword>
<evidence type="ECO:0000256" key="9">
    <source>
        <dbReference type="RuleBase" id="RU004320"/>
    </source>
</evidence>
<dbReference type="FunFam" id="3.40.50.1470:FF:000001">
    <property type="entry name" value="Peptidyl-tRNA hydrolase"/>
    <property type="match status" value="1"/>
</dbReference>
<dbReference type="GO" id="GO:0006515">
    <property type="term" value="P:protein quality control for misfolded or incompletely synthesized proteins"/>
    <property type="evidence" value="ECO:0007669"/>
    <property type="project" value="UniProtKB-UniRule"/>
</dbReference>
<keyword evidence="11" id="KW-1185">Reference proteome</keyword>
<protein>
    <recommendedName>
        <fullName evidence="6 7">Peptidyl-tRNA hydrolase</fullName>
        <shortName evidence="7">Pth</shortName>
        <ecNumber evidence="1 7">3.1.1.29</ecNumber>
    </recommendedName>
</protein>
<proteinExistence type="inferred from homology"/>
<dbReference type="Proteomes" id="UP000287243">
    <property type="component" value="Chromosome"/>
</dbReference>
<dbReference type="GO" id="GO:0000049">
    <property type="term" value="F:tRNA binding"/>
    <property type="evidence" value="ECO:0007669"/>
    <property type="project" value="UniProtKB-UniRule"/>
</dbReference>
<evidence type="ECO:0000313" key="10">
    <source>
        <dbReference type="EMBL" id="QAT16346.1"/>
    </source>
</evidence>
<evidence type="ECO:0000256" key="8">
    <source>
        <dbReference type="RuleBase" id="RU000673"/>
    </source>
</evidence>
<dbReference type="PROSITE" id="PS01196">
    <property type="entry name" value="PEPT_TRNA_HYDROL_2"/>
    <property type="match status" value="1"/>
</dbReference>
<comment type="subcellular location">
    <subcellularLocation>
        <location evidence="7">Cytoplasm</location>
    </subcellularLocation>
</comment>
<feature type="binding site" evidence="7">
    <location>
        <position position="120"/>
    </location>
    <ligand>
        <name>tRNA</name>
        <dbReference type="ChEBI" id="CHEBI:17843"/>
    </ligand>
</feature>
<gene>
    <name evidence="7" type="primary">pth</name>
    <name evidence="10" type="ORF">BU251_00635</name>
</gene>
<feature type="binding site" evidence="7">
    <location>
        <position position="21"/>
    </location>
    <ligand>
        <name>tRNA</name>
        <dbReference type="ChEBI" id="CHEBI:17843"/>
    </ligand>
</feature>
<dbReference type="PANTHER" id="PTHR17224:SF1">
    <property type="entry name" value="PEPTIDYL-TRNA HYDROLASE"/>
    <property type="match status" value="1"/>
</dbReference>
<dbReference type="OrthoDB" id="9800507at2"/>
<dbReference type="EMBL" id="CP019384">
    <property type="protein sequence ID" value="QAT16346.1"/>
    <property type="molecule type" value="Genomic_DNA"/>
</dbReference>
<dbReference type="InterPro" id="IPR001328">
    <property type="entry name" value="Pept_tRNA_hydro"/>
</dbReference>